<name>A0A7R8Z711_TIMDO</name>
<evidence type="ECO:0000313" key="1">
    <source>
        <dbReference type="EMBL" id="CAD7194252.1"/>
    </source>
</evidence>
<reference evidence="1" key="1">
    <citation type="submission" date="2020-11" db="EMBL/GenBank/DDBJ databases">
        <authorList>
            <person name="Tran Van P."/>
        </authorList>
    </citation>
    <scope>NUCLEOTIDE SEQUENCE</scope>
</reference>
<sequence>MDGNMEANKVDSIHQEAFLPFTQLEDLDIVCPTSGPQGSRCNTCLNEPPLYSDPSFRSLDVLDDMEVLDFGLPTATCGARQVSEFDRPTLQAALRSTILAPSQGDVTTARTK</sequence>
<accession>A0A7R8Z711</accession>
<dbReference type="EMBL" id="OA564417">
    <property type="protein sequence ID" value="CAD7194252.1"/>
    <property type="molecule type" value="Genomic_DNA"/>
</dbReference>
<gene>
    <name evidence="1" type="ORF">TDIB3V08_LOCUS679</name>
</gene>
<organism evidence="1">
    <name type="scientific">Timema douglasi</name>
    <name type="common">Walking stick</name>
    <dbReference type="NCBI Taxonomy" id="61478"/>
    <lineage>
        <taxon>Eukaryota</taxon>
        <taxon>Metazoa</taxon>
        <taxon>Ecdysozoa</taxon>
        <taxon>Arthropoda</taxon>
        <taxon>Hexapoda</taxon>
        <taxon>Insecta</taxon>
        <taxon>Pterygota</taxon>
        <taxon>Neoptera</taxon>
        <taxon>Polyneoptera</taxon>
        <taxon>Phasmatodea</taxon>
        <taxon>Timematodea</taxon>
        <taxon>Timematoidea</taxon>
        <taxon>Timematidae</taxon>
        <taxon>Timema</taxon>
    </lineage>
</organism>
<proteinExistence type="predicted"/>
<dbReference type="AlphaFoldDB" id="A0A7R8Z711"/>
<protein>
    <submittedName>
        <fullName evidence="1">Uncharacterized protein</fullName>
    </submittedName>
</protein>